<protein>
    <submittedName>
        <fullName evidence="3">Ca2+-binding RTX toxin-like protein</fullName>
    </submittedName>
</protein>
<dbReference type="SUPFAM" id="SSF51120">
    <property type="entry name" value="beta-Roll"/>
    <property type="match status" value="2"/>
</dbReference>
<comment type="subcellular location">
    <subcellularLocation>
        <location evidence="1">Secreted</location>
    </subcellularLocation>
</comment>
<dbReference type="PRINTS" id="PR00313">
    <property type="entry name" value="CABNDNGRPT"/>
</dbReference>
<dbReference type="EMBL" id="JAUSVF010000003">
    <property type="protein sequence ID" value="MDQ0323503.1"/>
    <property type="molecule type" value="Genomic_DNA"/>
</dbReference>
<reference evidence="3 4" key="1">
    <citation type="submission" date="2023-07" db="EMBL/GenBank/DDBJ databases">
        <title>Genomic Encyclopedia of Type Strains, Phase IV (KMG-IV): sequencing the most valuable type-strain genomes for metagenomic binning, comparative biology and taxonomic classification.</title>
        <authorList>
            <person name="Goeker M."/>
        </authorList>
    </citation>
    <scope>NUCLEOTIDE SEQUENCE [LARGE SCALE GENOMIC DNA]</scope>
    <source>
        <strain evidence="3 4">DSM 1112</strain>
    </source>
</reference>
<dbReference type="InterPro" id="IPR011049">
    <property type="entry name" value="Serralysin-like_metalloprot_C"/>
</dbReference>
<organism evidence="3 4">
    <name type="scientific">Pararhizobium capsulatum DSM 1112</name>
    <dbReference type="NCBI Taxonomy" id="1121113"/>
    <lineage>
        <taxon>Bacteria</taxon>
        <taxon>Pseudomonadati</taxon>
        <taxon>Pseudomonadota</taxon>
        <taxon>Alphaproteobacteria</taxon>
        <taxon>Hyphomicrobiales</taxon>
        <taxon>Rhizobiaceae</taxon>
        <taxon>Rhizobium/Agrobacterium group</taxon>
        <taxon>Pararhizobium</taxon>
    </lineage>
</organism>
<evidence type="ECO:0000256" key="2">
    <source>
        <dbReference type="ARBA" id="ARBA00022525"/>
    </source>
</evidence>
<accession>A0ABU0BZ07</accession>
<gene>
    <name evidence="3" type="ORF">QO002_005709</name>
</gene>
<dbReference type="Proteomes" id="UP001230207">
    <property type="component" value="Unassembled WGS sequence"/>
</dbReference>
<evidence type="ECO:0000256" key="1">
    <source>
        <dbReference type="ARBA" id="ARBA00004613"/>
    </source>
</evidence>
<dbReference type="InterPro" id="IPR001343">
    <property type="entry name" value="Hemolysn_Ca-bd"/>
</dbReference>
<sequence>MALQIFGSNSIGSGLRADLTTADSVFVAAGVTVGSTNGTAITGTGSSHIVNIQGTVLGNFDTIVLGDDRAADSGHHLIVGSNGYIGQFSEVGYGAELSGYNTTVENNGTIWSGSIGVVISGTNAATHSTVTNTGVIDGGSYGILRTGGETLIVQNSGTIKSAGYAYVGSDAIDQITNTGKIVGTVNLGGGNDIFDTRLGTLSGTLYAEAGSDKLYGSALADTFRGGDDGDTIYGYAGNDKLYGENGNDALVGGAGADALSGGAGTDRAYYSGATTGVVVSLQSPSLNTGEAKGDTFSSIENLTGSNYNDSLFGNAGANSFSGGAGNDIIKGYAGKDALAGGSGNDTFVFDTALSAATNVDTISDYNVAADTIRLENAIFTKLTATGVLDATAFVKNTTGVAADASDRIVYETDTGKLLYDRDGNGASYAGVQFAKLAAGLAITSTDFFII</sequence>
<dbReference type="InterPro" id="IPR018511">
    <property type="entry name" value="Hemolysin-typ_Ca-bd_CS"/>
</dbReference>
<dbReference type="PANTHER" id="PTHR38340">
    <property type="entry name" value="S-LAYER PROTEIN"/>
    <property type="match status" value="1"/>
</dbReference>
<proteinExistence type="predicted"/>
<dbReference type="InterPro" id="IPR050557">
    <property type="entry name" value="RTX_toxin/Mannuronan_C5-epim"/>
</dbReference>
<comment type="caution">
    <text evidence="3">The sequence shown here is derived from an EMBL/GenBank/DDBJ whole genome shotgun (WGS) entry which is preliminary data.</text>
</comment>
<keyword evidence="4" id="KW-1185">Reference proteome</keyword>
<keyword evidence="2" id="KW-0964">Secreted</keyword>
<dbReference type="PROSITE" id="PS00330">
    <property type="entry name" value="HEMOLYSIN_CALCIUM"/>
    <property type="match status" value="1"/>
</dbReference>
<evidence type="ECO:0000313" key="3">
    <source>
        <dbReference type="EMBL" id="MDQ0323503.1"/>
    </source>
</evidence>
<evidence type="ECO:0000313" key="4">
    <source>
        <dbReference type="Proteomes" id="UP001230207"/>
    </source>
</evidence>
<dbReference type="RefSeq" id="WP_307236078.1">
    <property type="nucleotide sequence ID" value="NZ_JAUSVF010000003.1"/>
</dbReference>
<name>A0ABU0BZ07_9HYPH</name>
<dbReference type="Pfam" id="PF00353">
    <property type="entry name" value="HemolysinCabind"/>
    <property type="match status" value="2"/>
</dbReference>
<dbReference type="PANTHER" id="PTHR38340:SF1">
    <property type="entry name" value="S-LAYER PROTEIN"/>
    <property type="match status" value="1"/>
</dbReference>
<dbReference type="Gene3D" id="2.150.10.10">
    <property type="entry name" value="Serralysin-like metalloprotease, C-terminal"/>
    <property type="match status" value="2"/>
</dbReference>